<accession>A0A8X6GTL8</accession>
<dbReference type="InterPro" id="IPR054722">
    <property type="entry name" value="PolX-like_BBD"/>
</dbReference>
<name>A0A8X6GTL8_TRICU</name>
<organism evidence="2 3">
    <name type="scientific">Trichonephila clavata</name>
    <name type="common">Joro spider</name>
    <name type="synonym">Nephila clavata</name>
    <dbReference type="NCBI Taxonomy" id="2740835"/>
    <lineage>
        <taxon>Eukaryota</taxon>
        <taxon>Metazoa</taxon>
        <taxon>Ecdysozoa</taxon>
        <taxon>Arthropoda</taxon>
        <taxon>Chelicerata</taxon>
        <taxon>Arachnida</taxon>
        <taxon>Araneae</taxon>
        <taxon>Araneomorphae</taxon>
        <taxon>Entelegynae</taxon>
        <taxon>Araneoidea</taxon>
        <taxon>Nephilidae</taxon>
        <taxon>Trichonephila</taxon>
    </lineage>
</organism>
<reference evidence="2" key="1">
    <citation type="submission" date="2020-07" db="EMBL/GenBank/DDBJ databases">
        <title>Multicomponent nature underlies the extraordinary mechanical properties of spider dragline silk.</title>
        <authorList>
            <person name="Kono N."/>
            <person name="Nakamura H."/>
            <person name="Mori M."/>
            <person name="Yoshida Y."/>
            <person name="Ohtoshi R."/>
            <person name="Malay A.D."/>
            <person name="Moran D.A.P."/>
            <person name="Tomita M."/>
            <person name="Numata K."/>
            <person name="Arakawa K."/>
        </authorList>
    </citation>
    <scope>NUCLEOTIDE SEQUENCE</scope>
</reference>
<dbReference type="Proteomes" id="UP000887116">
    <property type="component" value="Unassembled WGS sequence"/>
</dbReference>
<feature type="domain" description="Retrovirus-related Pol polyprotein from transposon TNT 1-94-like beta-barrel" evidence="1">
    <location>
        <begin position="1"/>
        <end position="72"/>
    </location>
</feature>
<gene>
    <name evidence="2" type="primary">POLX_490</name>
    <name evidence="2" type="ORF">TNCT_662101</name>
</gene>
<evidence type="ECO:0000313" key="3">
    <source>
        <dbReference type="Proteomes" id="UP000887116"/>
    </source>
</evidence>
<sequence length="126" mass="14605">MTKHKNYFVDFPKFISPKPVYVGNSDAIMAYGYGTVNIEIKVNIKWEWHQLTEVWYISRNLFSISQTLKKGFKFQASKDECFLLRDDRVRMKGVRTVHGSYALQMCVLYPEVSAEVCVAPAEQSLQ</sequence>
<dbReference type="OrthoDB" id="6426823at2759"/>
<evidence type="ECO:0000259" key="1">
    <source>
        <dbReference type="Pfam" id="PF22936"/>
    </source>
</evidence>
<keyword evidence="3" id="KW-1185">Reference proteome</keyword>
<evidence type="ECO:0000313" key="2">
    <source>
        <dbReference type="EMBL" id="GFQ73539.1"/>
    </source>
</evidence>
<protein>
    <submittedName>
        <fullName evidence="2">Retrovirus-related Pol polyprotein from transposon TNT 1-94</fullName>
    </submittedName>
</protein>
<proteinExistence type="predicted"/>
<dbReference type="Pfam" id="PF22936">
    <property type="entry name" value="Pol_BBD"/>
    <property type="match status" value="1"/>
</dbReference>
<dbReference type="EMBL" id="BMAO01001463">
    <property type="protein sequence ID" value="GFQ73539.1"/>
    <property type="molecule type" value="Genomic_DNA"/>
</dbReference>
<dbReference type="AlphaFoldDB" id="A0A8X6GTL8"/>
<comment type="caution">
    <text evidence="2">The sequence shown here is derived from an EMBL/GenBank/DDBJ whole genome shotgun (WGS) entry which is preliminary data.</text>
</comment>